<organism evidence="2 3">
    <name type="scientific">Parelaphostrongylus tenuis</name>
    <name type="common">Meningeal worm</name>
    <dbReference type="NCBI Taxonomy" id="148309"/>
    <lineage>
        <taxon>Eukaryota</taxon>
        <taxon>Metazoa</taxon>
        <taxon>Ecdysozoa</taxon>
        <taxon>Nematoda</taxon>
        <taxon>Chromadorea</taxon>
        <taxon>Rhabditida</taxon>
        <taxon>Rhabditina</taxon>
        <taxon>Rhabditomorpha</taxon>
        <taxon>Strongyloidea</taxon>
        <taxon>Metastrongylidae</taxon>
        <taxon>Parelaphostrongylus</taxon>
    </lineage>
</organism>
<gene>
    <name evidence="2" type="ORF">KIN20_019709</name>
</gene>
<dbReference type="AlphaFoldDB" id="A0AAD5MLJ9"/>
<feature type="region of interest" description="Disordered" evidence="1">
    <location>
        <begin position="1"/>
        <end position="66"/>
    </location>
</feature>
<sequence length="66" mass="7593">MPEGRGRETHQKDWRGSRPSSKISDYLIAFGKHPEDPSPDLTKSGVFDAQNGREAWDQQVNRPKHY</sequence>
<evidence type="ECO:0000313" key="3">
    <source>
        <dbReference type="Proteomes" id="UP001196413"/>
    </source>
</evidence>
<dbReference type="EMBL" id="JAHQIW010003936">
    <property type="protein sequence ID" value="KAJ1360680.1"/>
    <property type="molecule type" value="Genomic_DNA"/>
</dbReference>
<comment type="caution">
    <text evidence="2">The sequence shown here is derived from an EMBL/GenBank/DDBJ whole genome shotgun (WGS) entry which is preliminary data.</text>
</comment>
<evidence type="ECO:0000256" key="1">
    <source>
        <dbReference type="SAM" id="MobiDB-lite"/>
    </source>
</evidence>
<dbReference type="Proteomes" id="UP001196413">
    <property type="component" value="Unassembled WGS sequence"/>
</dbReference>
<protein>
    <submittedName>
        <fullName evidence="2">Uncharacterized protein</fullName>
    </submittedName>
</protein>
<reference evidence="2" key="1">
    <citation type="submission" date="2021-06" db="EMBL/GenBank/DDBJ databases">
        <title>Parelaphostrongylus tenuis whole genome reference sequence.</title>
        <authorList>
            <person name="Garwood T.J."/>
            <person name="Larsen P.A."/>
            <person name="Fountain-Jones N.M."/>
            <person name="Garbe J.R."/>
            <person name="Macchietto M.G."/>
            <person name="Kania S.A."/>
            <person name="Gerhold R.W."/>
            <person name="Richards J.E."/>
            <person name="Wolf T.M."/>
        </authorList>
    </citation>
    <scope>NUCLEOTIDE SEQUENCE</scope>
    <source>
        <strain evidence="2">MNPRO001-30</strain>
        <tissue evidence="2">Meninges</tissue>
    </source>
</reference>
<accession>A0AAD5MLJ9</accession>
<evidence type="ECO:0000313" key="2">
    <source>
        <dbReference type="EMBL" id="KAJ1360680.1"/>
    </source>
</evidence>
<proteinExistence type="predicted"/>
<feature type="compositionally biased region" description="Basic and acidic residues" evidence="1">
    <location>
        <begin position="1"/>
        <end position="16"/>
    </location>
</feature>
<keyword evidence="3" id="KW-1185">Reference proteome</keyword>
<name>A0AAD5MLJ9_PARTN</name>